<gene>
    <name evidence="2" type="ORF">ADK75_31270</name>
</gene>
<reference evidence="3" key="1">
    <citation type="submission" date="2015-07" db="EMBL/GenBank/DDBJ databases">
        <authorList>
            <consortium name="Consortium for Microbial Forensics and Genomics (microFORGE)"/>
            <person name="Knight B.M."/>
            <person name="Roberts D.P."/>
            <person name="Lin D."/>
            <person name="Hari K."/>
            <person name="Fletcher J."/>
            <person name="Melcher U."/>
            <person name="Blagden T."/>
            <person name="Winegar R.A."/>
        </authorList>
    </citation>
    <scope>NUCLEOTIDE SEQUENCE [LARGE SCALE GENOMIC DNA]</scope>
    <source>
        <strain evidence="3">NRRL B-1447</strain>
    </source>
</reference>
<protein>
    <recommendedName>
        <fullName evidence="4">LigA protein</fullName>
    </recommendedName>
</protein>
<comment type="caution">
    <text evidence="2">The sequence shown here is derived from an EMBL/GenBank/DDBJ whole genome shotgun (WGS) entry which is preliminary data.</text>
</comment>
<feature type="compositionally biased region" description="Basic residues" evidence="1">
    <location>
        <begin position="34"/>
        <end position="43"/>
    </location>
</feature>
<dbReference type="PATRIC" id="fig|1961.12.peg.6934"/>
<dbReference type="Proteomes" id="UP000037084">
    <property type="component" value="Unassembled WGS sequence"/>
</dbReference>
<dbReference type="InterPro" id="IPR035948">
    <property type="entry name" value="YwqG-like_sf"/>
</dbReference>
<evidence type="ECO:0008006" key="4">
    <source>
        <dbReference type="Google" id="ProtNLM"/>
    </source>
</evidence>
<feature type="region of interest" description="Disordered" evidence="1">
    <location>
        <begin position="191"/>
        <end position="217"/>
    </location>
</feature>
<organism evidence="2 3">
    <name type="scientific">Streptomyces virginiae</name>
    <name type="common">Streptomyces cinnamonensis</name>
    <dbReference type="NCBI Taxonomy" id="1961"/>
    <lineage>
        <taxon>Bacteria</taxon>
        <taxon>Bacillati</taxon>
        <taxon>Actinomycetota</taxon>
        <taxon>Actinomycetes</taxon>
        <taxon>Kitasatosporales</taxon>
        <taxon>Streptomycetaceae</taxon>
        <taxon>Streptomyces</taxon>
    </lineage>
</organism>
<sequence length="311" mass="33122">MHAGDGPSPTTPPRPSTPPRPLDVESLFPELAAHRRTATRLHPRPGAPGPHDSHVGGPLLWPADDPWPVCTTPHRRAPGPGPLPLLALAQLHAGDVPDLPAGPDGCDLLQVFWCPFDAHGPTGHGMYVHLRWRRAAEAGPVAAQQPAPGAVGFDGYVPTPCLLHPEQVTEYPYIELLTGELGAAVEEWEDAQEEAAHEAEEAAEANGEETPQEAWPPSYQGDLSIAPGWKAGGHAAWNLTGPGSVDCEDCAAPMELLLTVATNEWYTDSLSWKPVQDGPRDPTGVVVGNHGRLNIFACPQNPAHPHGFSIQ</sequence>
<dbReference type="AlphaFoldDB" id="A0A0L8M504"/>
<feature type="region of interest" description="Disordered" evidence="1">
    <location>
        <begin position="1"/>
        <end position="52"/>
    </location>
</feature>
<accession>A0A0L8M504</accession>
<dbReference type="Gene3D" id="2.30.320.10">
    <property type="entry name" value="YwqG-like"/>
    <property type="match status" value="1"/>
</dbReference>
<dbReference type="OrthoDB" id="4332009at2"/>
<dbReference type="EMBL" id="LGUV01000365">
    <property type="protein sequence ID" value="KOG45451.1"/>
    <property type="molecule type" value="Genomic_DNA"/>
</dbReference>
<proteinExistence type="predicted"/>
<evidence type="ECO:0000313" key="2">
    <source>
        <dbReference type="EMBL" id="KOG45451.1"/>
    </source>
</evidence>
<evidence type="ECO:0000313" key="3">
    <source>
        <dbReference type="Proteomes" id="UP000037084"/>
    </source>
</evidence>
<feature type="compositionally biased region" description="Acidic residues" evidence="1">
    <location>
        <begin position="201"/>
        <end position="211"/>
    </location>
</feature>
<name>A0A0L8M504_STRVG</name>
<dbReference type="SUPFAM" id="SSF103032">
    <property type="entry name" value="Hypothetical protein YwqG"/>
    <property type="match status" value="1"/>
</dbReference>
<evidence type="ECO:0000256" key="1">
    <source>
        <dbReference type="SAM" id="MobiDB-lite"/>
    </source>
</evidence>
<feature type="compositionally biased region" description="Pro residues" evidence="1">
    <location>
        <begin position="9"/>
        <end position="21"/>
    </location>
</feature>